<dbReference type="InterPro" id="IPR017441">
    <property type="entry name" value="Protein_kinase_ATP_BS"/>
</dbReference>
<comment type="similarity">
    <text evidence="1">Belongs to the protein kinase superfamily. TKL Ser/Thr protein kinase family.</text>
</comment>
<name>A0ABQ8XLH0_9EUKA</name>
<dbReference type="InterPro" id="IPR008271">
    <property type="entry name" value="Ser/Thr_kinase_AS"/>
</dbReference>
<protein>
    <submittedName>
        <fullName evidence="11">Mitogen-activated protein kinase kinase kinase 20-related</fullName>
    </submittedName>
</protein>
<evidence type="ECO:0000256" key="4">
    <source>
        <dbReference type="ARBA" id="ARBA00022741"/>
    </source>
</evidence>
<dbReference type="SUPFAM" id="SSF56112">
    <property type="entry name" value="Protein kinase-like (PK-like)"/>
    <property type="match status" value="1"/>
</dbReference>
<dbReference type="SMART" id="SM00220">
    <property type="entry name" value="S_TKc"/>
    <property type="match status" value="1"/>
</dbReference>
<keyword evidence="7" id="KW-0040">ANK repeat</keyword>
<sequence>MLQNTFFMSMLDGDVGKVKQLISEGLDVNYKNEYFTTPLHLSCRESQFGITKLLIENGCEIDPRDENGTTPLHNACECRSFEIADLLVSKGADVNAVDYCDKTPLYFACNSSSLEICEMLISKGADINTVCGEEMETCLHLTTYLNNHKLMNLLLKHGANPLILNGESQIVSEMAEEEELQKRLIKYTALFIDYSPSLFLHCTSRTNTVIQESKHLLIDPKSLRIIRKLGEGVFGTVYLGLYNSKQVAVKVIKKAIRGNSLRLFRREIATLVNSNHRNVVNIIGFSLQSEEEDQLEQSLIEKEKARDHENNSETENENKNKNENDNKSKNQDNREGKKENDQINCQNCLVLEYYSGDTLANLIKLNRKKKKKLSKEKILNYAKQIASGMNFLHSKEIVHRDLKPDNLLFDEDETIKICDFGLSKFHETPQMNRHKIIIDTMTWGIGNRLYIAPEMIEKGNDPKNCSFPIDVFSYGLLLWAISMSEIPVQLKSLVRHKYNPEELNAQMPSTSECYPEIIELIYKCLDYQPEKRPTFNQISQLLNNIHY</sequence>
<dbReference type="InterPro" id="IPR001245">
    <property type="entry name" value="Ser-Thr/Tyr_kinase_cat_dom"/>
</dbReference>
<keyword evidence="3" id="KW-0808">Transferase</keyword>
<evidence type="ECO:0000256" key="8">
    <source>
        <dbReference type="PROSITE-ProRule" id="PRU10141"/>
    </source>
</evidence>
<evidence type="ECO:0000259" key="10">
    <source>
        <dbReference type="PROSITE" id="PS50011"/>
    </source>
</evidence>
<feature type="repeat" description="ANK" evidence="7">
    <location>
        <begin position="34"/>
        <end position="66"/>
    </location>
</feature>
<dbReference type="PROSITE" id="PS00107">
    <property type="entry name" value="PROTEIN_KINASE_ATP"/>
    <property type="match status" value="1"/>
</dbReference>
<dbReference type="PIRSF" id="PIRSF000654">
    <property type="entry name" value="Integrin-linked_kinase"/>
    <property type="match status" value="1"/>
</dbReference>
<evidence type="ECO:0000256" key="9">
    <source>
        <dbReference type="SAM" id="MobiDB-lite"/>
    </source>
</evidence>
<feature type="domain" description="Protein kinase" evidence="10">
    <location>
        <begin position="223"/>
        <end position="547"/>
    </location>
</feature>
<dbReference type="SUPFAM" id="SSF48403">
    <property type="entry name" value="Ankyrin repeat"/>
    <property type="match status" value="1"/>
</dbReference>
<evidence type="ECO:0000256" key="2">
    <source>
        <dbReference type="ARBA" id="ARBA00022527"/>
    </source>
</evidence>
<keyword evidence="6 8" id="KW-0067">ATP-binding</keyword>
<dbReference type="Proteomes" id="UP001150062">
    <property type="component" value="Unassembled WGS sequence"/>
</dbReference>
<dbReference type="Pfam" id="PF07714">
    <property type="entry name" value="PK_Tyr_Ser-Thr"/>
    <property type="match status" value="1"/>
</dbReference>
<reference evidence="11" key="1">
    <citation type="submission" date="2022-08" db="EMBL/GenBank/DDBJ databases">
        <title>Novel sulfate-reducing endosymbionts in the free-living metamonad Anaeramoeba.</title>
        <authorList>
            <person name="Jerlstrom-Hultqvist J."/>
            <person name="Cepicka I."/>
            <person name="Gallot-Lavallee L."/>
            <person name="Salas-Leiva D."/>
            <person name="Curtis B.A."/>
            <person name="Zahonova K."/>
            <person name="Pipaliya S."/>
            <person name="Dacks J."/>
            <person name="Roger A.J."/>
        </authorList>
    </citation>
    <scope>NUCLEOTIDE SEQUENCE</scope>
    <source>
        <strain evidence="11">Schooner1</strain>
    </source>
</reference>
<feature type="repeat" description="ANK" evidence="7">
    <location>
        <begin position="100"/>
        <end position="132"/>
    </location>
</feature>
<evidence type="ECO:0000256" key="6">
    <source>
        <dbReference type="ARBA" id="ARBA00022840"/>
    </source>
</evidence>
<dbReference type="PROSITE" id="PS50011">
    <property type="entry name" value="PROTEIN_KINASE_DOM"/>
    <property type="match status" value="1"/>
</dbReference>
<dbReference type="InterPro" id="IPR002110">
    <property type="entry name" value="Ankyrin_rpt"/>
</dbReference>
<evidence type="ECO:0000256" key="1">
    <source>
        <dbReference type="ARBA" id="ARBA00005843"/>
    </source>
</evidence>
<evidence type="ECO:0000313" key="11">
    <source>
        <dbReference type="EMBL" id="KAJ6233341.1"/>
    </source>
</evidence>
<gene>
    <name evidence="11" type="ORF">M0813_04211</name>
</gene>
<evidence type="ECO:0000256" key="7">
    <source>
        <dbReference type="PROSITE-ProRule" id="PRU00023"/>
    </source>
</evidence>
<dbReference type="InterPro" id="IPR051681">
    <property type="entry name" value="Ser/Thr_Kinases-Pseudokinases"/>
</dbReference>
<dbReference type="PANTHER" id="PTHR44329:SF288">
    <property type="entry name" value="MITOGEN-ACTIVATED PROTEIN KINASE KINASE KINASE 20"/>
    <property type="match status" value="1"/>
</dbReference>
<dbReference type="Gene3D" id="1.10.510.10">
    <property type="entry name" value="Transferase(Phosphotransferase) domain 1"/>
    <property type="match status" value="1"/>
</dbReference>
<comment type="caution">
    <text evidence="11">The sequence shown here is derived from an EMBL/GenBank/DDBJ whole genome shotgun (WGS) entry which is preliminary data.</text>
</comment>
<dbReference type="Gene3D" id="1.25.40.20">
    <property type="entry name" value="Ankyrin repeat-containing domain"/>
    <property type="match status" value="2"/>
</dbReference>
<accession>A0ABQ8XLH0</accession>
<dbReference type="Pfam" id="PF12796">
    <property type="entry name" value="Ank_2"/>
    <property type="match status" value="2"/>
</dbReference>
<dbReference type="Gene3D" id="3.30.200.20">
    <property type="entry name" value="Phosphorylase Kinase, domain 1"/>
    <property type="match status" value="1"/>
</dbReference>
<evidence type="ECO:0000256" key="3">
    <source>
        <dbReference type="ARBA" id="ARBA00022679"/>
    </source>
</evidence>
<dbReference type="PROSITE" id="PS50088">
    <property type="entry name" value="ANK_REPEAT"/>
    <property type="match status" value="3"/>
</dbReference>
<feature type="region of interest" description="Disordered" evidence="9">
    <location>
        <begin position="302"/>
        <end position="339"/>
    </location>
</feature>
<feature type="binding site" evidence="8">
    <location>
        <position position="254"/>
    </location>
    <ligand>
        <name>ATP</name>
        <dbReference type="ChEBI" id="CHEBI:30616"/>
    </ligand>
</feature>
<feature type="repeat" description="ANK" evidence="7">
    <location>
        <begin position="67"/>
        <end position="99"/>
    </location>
</feature>
<keyword evidence="4 8" id="KW-0547">Nucleotide-binding</keyword>
<keyword evidence="12" id="KW-1185">Reference proteome</keyword>
<dbReference type="EMBL" id="JAOAOG010000279">
    <property type="protein sequence ID" value="KAJ6233341.1"/>
    <property type="molecule type" value="Genomic_DNA"/>
</dbReference>
<evidence type="ECO:0000256" key="5">
    <source>
        <dbReference type="ARBA" id="ARBA00022777"/>
    </source>
</evidence>
<keyword evidence="5 11" id="KW-0418">Kinase</keyword>
<organism evidence="11 12">
    <name type="scientific">Anaeramoeba flamelloides</name>
    <dbReference type="NCBI Taxonomy" id="1746091"/>
    <lineage>
        <taxon>Eukaryota</taxon>
        <taxon>Metamonada</taxon>
        <taxon>Anaeramoebidae</taxon>
        <taxon>Anaeramoeba</taxon>
    </lineage>
</organism>
<dbReference type="PRINTS" id="PR01415">
    <property type="entry name" value="ANKYRIN"/>
</dbReference>
<proteinExistence type="inferred from homology"/>
<dbReference type="PROSITE" id="PS00108">
    <property type="entry name" value="PROTEIN_KINASE_ST"/>
    <property type="match status" value="1"/>
</dbReference>
<keyword evidence="2" id="KW-0723">Serine/threonine-protein kinase</keyword>
<dbReference type="PANTHER" id="PTHR44329">
    <property type="entry name" value="SERINE/THREONINE-PROTEIN KINASE TNNI3K-RELATED"/>
    <property type="match status" value="1"/>
</dbReference>
<dbReference type="Pfam" id="PF00069">
    <property type="entry name" value="Pkinase"/>
    <property type="match status" value="1"/>
</dbReference>
<dbReference type="GO" id="GO:0016301">
    <property type="term" value="F:kinase activity"/>
    <property type="evidence" value="ECO:0007669"/>
    <property type="project" value="UniProtKB-KW"/>
</dbReference>
<dbReference type="PROSITE" id="PS50297">
    <property type="entry name" value="ANK_REP_REGION"/>
    <property type="match status" value="3"/>
</dbReference>
<dbReference type="InterPro" id="IPR036770">
    <property type="entry name" value="Ankyrin_rpt-contain_sf"/>
</dbReference>
<evidence type="ECO:0000313" key="12">
    <source>
        <dbReference type="Proteomes" id="UP001150062"/>
    </source>
</evidence>
<dbReference type="SMART" id="SM00248">
    <property type="entry name" value="ANK"/>
    <property type="match status" value="5"/>
</dbReference>
<dbReference type="InterPro" id="IPR000719">
    <property type="entry name" value="Prot_kinase_dom"/>
</dbReference>
<dbReference type="InterPro" id="IPR011009">
    <property type="entry name" value="Kinase-like_dom_sf"/>
</dbReference>